<dbReference type="PANTHER" id="PTHR37809:SF1">
    <property type="entry name" value="RIBOSOMAL PROTEIN S12 METHYLTHIOTRANSFERASE ACCESSORY FACTOR YCAO"/>
    <property type="match status" value="1"/>
</dbReference>
<sequence length="434" mass="48844">MNSTLEMLYQPLGGLMTYPSKLPQCAGDPQYNIFSCGLGDLNNVALFNNRNSGLSMKLDGAGGDTKSGLAKTKAIAETLERYCSCTYTADQFIVASADELGSDALDLESIPVLSDQEYAYPNCPLIRPDKSQKIRWVKGISLTSQKPLYIPAIMTYLHIPYMNNSERFWLPISTGCAIHMNFEKALINGINEVVERDAISLTWLNELPLRKLEIRTDALPEWCLDYYNRTANNPFIQTYYFDATTDLGIPSIYSLQISEHNRKVAAMVMCTTELDPLIAFSKITREAASLRIALQNRQPDKTVLDQFHEVTDGALYMGHPSQLDSFNFLRNTKDEKSLTDMRNLSTGSDKEDLNNLIQILQEKGHEIFAVDITSDEAKRAGMSAVRVIIPTLQPLSFFYRAQFKGSTRLYDGPEKMGYARKTEEQLNQKPQPFA</sequence>
<gene>
    <name evidence="2" type="ORF">Q5741_16075</name>
</gene>
<comment type="caution">
    <text evidence="2">The sequence shown here is derived from an EMBL/GenBank/DDBJ whole genome shotgun (WGS) entry which is preliminary data.</text>
</comment>
<dbReference type="RefSeq" id="WP_305025146.1">
    <property type="nucleotide sequence ID" value="NZ_JAUQTB010000010.1"/>
</dbReference>
<evidence type="ECO:0000259" key="1">
    <source>
        <dbReference type="PROSITE" id="PS51664"/>
    </source>
</evidence>
<dbReference type="Gene3D" id="3.30.1330.230">
    <property type="match status" value="1"/>
</dbReference>
<protein>
    <submittedName>
        <fullName evidence="2">YcaO-like family protein</fullName>
    </submittedName>
</protein>
<dbReference type="EMBL" id="JAUQTB010000010">
    <property type="protein sequence ID" value="MDO7907931.1"/>
    <property type="molecule type" value="Genomic_DNA"/>
</dbReference>
<proteinExistence type="predicted"/>
<keyword evidence="3" id="KW-1185">Reference proteome</keyword>
<name>A0ABT9CJT8_9BACL</name>
<dbReference type="PANTHER" id="PTHR37809">
    <property type="entry name" value="RIBOSOMAL PROTEIN S12 METHYLTHIOTRANSFERASE ACCESSORY FACTOR YCAO"/>
    <property type="match status" value="1"/>
</dbReference>
<dbReference type="PROSITE" id="PS51664">
    <property type="entry name" value="YCAO"/>
    <property type="match status" value="1"/>
</dbReference>
<accession>A0ABT9CJT8</accession>
<organism evidence="2 3">
    <name type="scientific">Paenibacillus lacisoli</name>
    <dbReference type="NCBI Taxonomy" id="3064525"/>
    <lineage>
        <taxon>Bacteria</taxon>
        <taxon>Bacillati</taxon>
        <taxon>Bacillota</taxon>
        <taxon>Bacilli</taxon>
        <taxon>Bacillales</taxon>
        <taxon>Paenibacillaceae</taxon>
        <taxon>Paenibacillus</taxon>
    </lineage>
</organism>
<feature type="domain" description="YcaO" evidence="1">
    <location>
        <begin position="60"/>
        <end position="434"/>
    </location>
</feature>
<dbReference type="Proteomes" id="UP001240171">
    <property type="component" value="Unassembled WGS sequence"/>
</dbReference>
<dbReference type="Gene3D" id="3.30.160.660">
    <property type="match status" value="1"/>
</dbReference>
<dbReference type="Gene3D" id="3.30.40.250">
    <property type="match status" value="1"/>
</dbReference>
<evidence type="ECO:0000313" key="3">
    <source>
        <dbReference type="Proteomes" id="UP001240171"/>
    </source>
</evidence>
<dbReference type="InterPro" id="IPR003776">
    <property type="entry name" value="YcaO-like_dom"/>
</dbReference>
<evidence type="ECO:0000313" key="2">
    <source>
        <dbReference type="EMBL" id="MDO7907931.1"/>
    </source>
</evidence>
<dbReference type="NCBIfam" id="TIGR03604">
    <property type="entry name" value="TOMM_cyclo_SagD"/>
    <property type="match status" value="1"/>
</dbReference>
<dbReference type="Pfam" id="PF02624">
    <property type="entry name" value="YcaO"/>
    <property type="match status" value="1"/>
</dbReference>
<reference evidence="2 3" key="1">
    <citation type="submission" date="2023-07" db="EMBL/GenBank/DDBJ databases">
        <title>Paenibacillus sp. JX-17 nov. isolated from soil.</title>
        <authorList>
            <person name="Wan Y."/>
            <person name="Liu B."/>
        </authorList>
    </citation>
    <scope>NUCLEOTIDE SEQUENCE [LARGE SCALE GENOMIC DNA]</scope>
    <source>
        <strain evidence="2 3">JX-17</strain>
    </source>
</reference>
<dbReference type="InterPro" id="IPR027624">
    <property type="entry name" value="TOMM_cyclo_SagD"/>
</dbReference>